<evidence type="ECO:0000313" key="3">
    <source>
        <dbReference type="Proteomes" id="UP001303473"/>
    </source>
</evidence>
<protein>
    <submittedName>
        <fullName evidence="2">RmlC-like cupin domain-containing protein</fullName>
    </submittedName>
</protein>
<dbReference type="EMBL" id="MU853835">
    <property type="protein sequence ID" value="KAK3938165.1"/>
    <property type="molecule type" value="Genomic_DNA"/>
</dbReference>
<dbReference type="Proteomes" id="UP001303473">
    <property type="component" value="Unassembled WGS sequence"/>
</dbReference>
<dbReference type="PANTHER" id="PTHR36440:SF1">
    <property type="entry name" value="PUTATIVE (AFU_ORTHOLOGUE AFUA_8G07350)-RELATED"/>
    <property type="match status" value="1"/>
</dbReference>
<dbReference type="InterPro" id="IPR053146">
    <property type="entry name" value="QDO-like"/>
</dbReference>
<dbReference type="PANTHER" id="PTHR36440">
    <property type="entry name" value="PUTATIVE (AFU_ORTHOLOGUE AFUA_8G07350)-RELATED"/>
    <property type="match status" value="1"/>
</dbReference>
<evidence type="ECO:0000313" key="2">
    <source>
        <dbReference type="EMBL" id="KAK3938165.1"/>
    </source>
</evidence>
<feature type="domain" description="Cupin type-2" evidence="1">
    <location>
        <begin position="53"/>
        <end position="122"/>
    </location>
</feature>
<proteinExistence type="predicted"/>
<evidence type="ECO:0000259" key="1">
    <source>
        <dbReference type="Pfam" id="PF07883"/>
    </source>
</evidence>
<reference evidence="3" key="1">
    <citation type="journal article" date="2023" name="Mol. Phylogenet. Evol.">
        <title>Genome-scale phylogeny and comparative genomics of the fungal order Sordariales.</title>
        <authorList>
            <person name="Hensen N."/>
            <person name="Bonometti L."/>
            <person name="Westerberg I."/>
            <person name="Brannstrom I.O."/>
            <person name="Guillou S."/>
            <person name="Cros-Aarteil S."/>
            <person name="Calhoun S."/>
            <person name="Haridas S."/>
            <person name="Kuo A."/>
            <person name="Mondo S."/>
            <person name="Pangilinan J."/>
            <person name="Riley R."/>
            <person name="LaButti K."/>
            <person name="Andreopoulos B."/>
            <person name="Lipzen A."/>
            <person name="Chen C."/>
            <person name="Yan M."/>
            <person name="Daum C."/>
            <person name="Ng V."/>
            <person name="Clum A."/>
            <person name="Steindorff A."/>
            <person name="Ohm R.A."/>
            <person name="Martin F."/>
            <person name="Silar P."/>
            <person name="Natvig D.O."/>
            <person name="Lalanne C."/>
            <person name="Gautier V."/>
            <person name="Ament-Velasquez S.L."/>
            <person name="Kruys A."/>
            <person name="Hutchinson M.I."/>
            <person name="Powell A.J."/>
            <person name="Barry K."/>
            <person name="Miller A.N."/>
            <person name="Grigoriev I.V."/>
            <person name="Debuchy R."/>
            <person name="Gladieux P."/>
            <person name="Hiltunen Thoren M."/>
            <person name="Johannesson H."/>
        </authorList>
    </citation>
    <scope>NUCLEOTIDE SEQUENCE [LARGE SCALE GENOMIC DNA]</scope>
    <source>
        <strain evidence="3">CBS 340.73</strain>
    </source>
</reference>
<dbReference type="Gene3D" id="2.60.120.10">
    <property type="entry name" value="Jelly Rolls"/>
    <property type="match status" value="1"/>
</dbReference>
<keyword evidence="3" id="KW-1185">Reference proteome</keyword>
<dbReference type="InterPro" id="IPR011051">
    <property type="entry name" value="RmlC_Cupin_sf"/>
</dbReference>
<dbReference type="InterPro" id="IPR014710">
    <property type="entry name" value="RmlC-like_jellyroll"/>
</dbReference>
<comment type="caution">
    <text evidence="2">The sequence shown here is derived from an EMBL/GenBank/DDBJ whole genome shotgun (WGS) entry which is preliminary data.</text>
</comment>
<dbReference type="SUPFAM" id="SSF51182">
    <property type="entry name" value="RmlC-like cupins"/>
    <property type="match status" value="1"/>
</dbReference>
<accession>A0AAN6S2L5</accession>
<dbReference type="AlphaFoldDB" id="A0AAN6S2L5"/>
<dbReference type="InterPro" id="IPR013096">
    <property type="entry name" value="Cupin_2"/>
</dbReference>
<organism evidence="2 3">
    <name type="scientific">Diplogelasinospora grovesii</name>
    <dbReference type="NCBI Taxonomy" id="303347"/>
    <lineage>
        <taxon>Eukaryota</taxon>
        <taxon>Fungi</taxon>
        <taxon>Dikarya</taxon>
        <taxon>Ascomycota</taxon>
        <taxon>Pezizomycotina</taxon>
        <taxon>Sordariomycetes</taxon>
        <taxon>Sordariomycetidae</taxon>
        <taxon>Sordariales</taxon>
        <taxon>Diplogelasinosporaceae</taxon>
        <taxon>Diplogelasinospora</taxon>
    </lineage>
</organism>
<name>A0AAN6S2L5_9PEZI</name>
<sequence>MDEQTALKTMAIPERALNFVPAKAGEILQLGPITCRTMEDGTNTDNRIGSAEFIIPPGTKGPPAHWHEMHDETFLITAGTIRFFGSDRKTADAKAGDYVVVSTRAPHTFENPSDTEEARFFNTFTPAYYVNYFRLMHDMLKDGKPLDGDTMVEAMSRFATLPAPGV</sequence>
<gene>
    <name evidence="2" type="ORF">QBC46DRAFT_451366</name>
</gene>
<dbReference type="Pfam" id="PF07883">
    <property type="entry name" value="Cupin_2"/>
    <property type="match status" value="1"/>
</dbReference>